<keyword evidence="7" id="KW-1185">Reference proteome</keyword>
<keyword evidence="2" id="KW-0547">Nucleotide-binding</keyword>
<evidence type="ECO:0000259" key="5">
    <source>
        <dbReference type="SMART" id="SM00382"/>
    </source>
</evidence>
<dbReference type="SUPFAM" id="SSF52540">
    <property type="entry name" value="P-loop containing nucleoside triphosphate hydrolases"/>
    <property type="match status" value="1"/>
</dbReference>
<proteinExistence type="predicted"/>
<dbReference type="InterPro" id="IPR003593">
    <property type="entry name" value="AAA+_ATPase"/>
</dbReference>
<dbReference type="InterPro" id="IPR027417">
    <property type="entry name" value="P-loop_NTPase"/>
</dbReference>
<keyword evidence="1" id="KW-0677">Repeat</keyword>
<evidence type="ECO:0000256" key="3">
    <source>
        <dbReference type="ARBA" id="ARBA00022821"/>
    </source>
</evidence>
<dbReference type="PANTHER" id="PTHR36766:SF70">
    <property type="entry name" value="DISEASE RESISTANCE PROTEIN RGA4"/>
    <property type="match status" value="1"/>
</dbReference>
<name>A0A2P6RG29_ROSCH</name>
<dbReference type="EMBL" id="PDCK01000041">
    <property type="protein sequence ID" value="PRQ45386.1"/>
    <property type="molecule type" value="Genomic_DNA"/>
</dbReference>
<evidence type="ECO:0000256" key="2">
    <source>
        <dbReference type="ARBA" id="ARBA00022741"/>
    </source>
</evidence>
<dbReference type="FunFam" id="3.40.50.300:FF:001091">
    <property type="entry name" value="Probable disease resistance protein At1g61300"/>
    <property type="match status" value="1"/>
</dbReference>
<dbReference type="PANTHER" id="PTHR36766">
    <property type="entry name" value="PLANT BROAD-SPECTRUM MILDEW RESISTANCE PROTEIN RPW8"/>
    <property type="match status" value="1"/>
</dbReference>
<dbReference type="SMART" id="SM00382">
    <property type="entry name" value="AAA"/>
    <property type="match status" value="1"/>
</dbReference>
<sequence length="382" mass="43204">MAEFLLTFSAKEILTKVISLAAEEFTLVLGFKGDLAQLHASFLKIQAMLLDVDHSHVRGVTLENWVKDLEDIAHKADDVLDEIGYEVLRRKVELRNQMKKKVKSFFSHNNPIAFRFKMAHKIKRINKSLLDLNDEAAGPIGLVARIQADATSQDVEVPDRETISKFYNDEKLIIGREEVVSDIVKTLTKSNDSAENYPPVLAIVGMAGLGKTTLAKSIFHESKIDKHFHVRIWVCVSTPFEVKTILRRILESLKSEEAAIQGKEKICNLIQKELKKKRYLLVLDDVWSEDPHKWEELKNCLSTVEDTRASSIIVTTRSDKVAKVMETLPRCDLRRLSDDECWLIMKDKAFSVGSAPMSKEQEIASKEIAKKCGGVPLMAKVC</sequence>
<keyword evidence="3" id="KW-0611">Plant defense</keyword>
<reference evidence="6 7" key="1">
    <citation type="journal article" date="2018" name="Nat. Genet.">
        <title>The Rosa genome provides new insights in the design of modern roses.</title>
        <authorList>
            <person name="Bendahmane M."/>
        </authorList>
    </citation>
    <scope>NUCLEOTIDE SEQUENCE [LARGE SCALE GENOMIC DNA]</scope>
    <source>
        <strain evidence="7">cv. Old Blush</strain>
    </source>
</reference>
<dbReference type="AlphaFoldDB" id="A0A2P6RG29"/>
<dbReference type="InterPro" id="IPR041118">
    <property type="entry name" value="Rx_N"/>
</dbReference>
<evidence type="ECO:0000313" key="7">
    <source>
        <dbReference type="Proteomes" id="UP000238479"/>
    </source>
</evidence>
<dbReference type="OMA" id="PHKWEEL"/>
<comment type="caution">
    <text evidence="6">The sequence shown here is derived from an EMBL/GenBank/DDBJ whole genome shotgun (WGS) entry which is preliminary data.</text>
</comment>
<evidence type="ECO:0000256" key="4">
    <source>
        <dbReference type="ARBA" id="ARBA00022840"/>
    </source>
</evidence>
<organism evidence="6 7">
    <name type="scientific">Rosa chinensis</name>
    <name type="common">China rose</name>
    <dbReference type="NCBI Taxonomy" id="74649"/>
    <lineage>
        <taxon>Eukaryota</taxon>
        <taxon>Viridiplantae</taxon>
        <taxon>Streptophyta</taxon>
        <taxon>Embryophyta</taxon>
        <taxon>Tracheophyta</taxon>
        <taxon>Spermatophyta</taxon>
        <taxon>Magnoliopsida</taxon>
        <taxon>eudicotyledons</taxon>
        <taxon>Gunneridae</taxon>
        <taxon>Pentapetalae</taxon>
        <taxon>rosids</taxon>
        <taxon>fabids</taxon>
        <taxon>Rosales</taxon>
        <taxon>Rosaceae</taxon>
        <taxon>Rosoideae</taxon>
        <taxon>Rosoideae incertae sedis</taxon>
        <taxon>Rosa</taxon>
    </lineage>
</organism>
<dbReference type="InterPro" id="IPR002182">
    <property type="entry name" value="NB-ARC"/>
</dbReference>
<dbReference type="PRINTS" id="PR00364">
    <property type="entry name" value="DISEASERSIST"/>
</dbReference>
<dbReference type="GO" id="GO:0005524">
    <property type="term" value="F:ATP binding"/>
    <property type="evidence" value="ECO:0007669"/>
    <property type="project" value="UniProtKB-KW"/>
</dbReference>
<dbReference type="Gene3D" id="1.20.5.4130">
    <property type="match status" value="1"/>
</dbReference>
<dbReference type="Gene3D" id="3.40.50.300">
    <property type="entry name" value="P-loop containing nucleotide triphosphate hydrolases"/>
    <property type="match status" value="1"/>
</dbReference>
<keyword evidence="6" id="KW-0378">Hydrolase</keyword>
<dbReference type="Gramene" id="PRQ45386">
    <property type="protein sequence ID" value="PRQ45386"/>
    <property type="gene ID" value="RchiOBHm_Chr3g0490771"/>
</dbReference>
<keyword evidence="4" id="KW-0067">ATP-binding</keyword>
<dbReference type="Pfam" id="PF00931">
    <property type="entry name" value="NB-ARC"/>
    <property type="match status" value="1"/>
</dbReference>
<feature type="domain" description="AAA+ ATPase" evidence="5">
    <location>
        <begin position="197"/>
        <end position="339"/>
    </location>
</feature>
<evidence type="ECO:0000256" key="1">
    <source>
        <dbReference type="ARBA" id="ARBA00022737"/>
    </source>
</evidence>
<evidence type="ECO:0000313" key="6">
    <source>
        <dbReference type="EMBL" id="PRQ45386.1"/>
    </source>
</evidence>
<accession>A0A2P6RG29</accession>
<gene>
    <name evidence="6" type="ORF">RchiOBHm_Chr3g0490771</name>
</gene>
<dbReference type="GO" id="GO:0016787">
    <property type="term" value="F:hydrolase activity"/>
    <property type="evidence" value="ECO:0007669"/>
    <property type="project" value="UniProtKB-KW"/>
</dbReference>
<dbReference type="GO" id="GO:0006952">
    <property type="term" value="P:defense response"/>
    <property type="evidence" value="ECO:0007669"/>
    <property type="project" value="UniProtKB-KW"/>
</dbReference>
<dbReference type="GO" id="GO:0043531">
    <property type="term" value="F:ADP binding"/>
    <property type="evidence" value="ECO:0007669"/>
    <property type="project" value="InterPro"/>
</dbReference>
<dbReference type="Pfam" id="PF18052">
    <property type="entry name" value="Rx_N"/>
    <property type="match status" value="1"/>
</dbReference>
<dbReference type="Proteomes" id="UP000238479">
    <property type="component" value="Chromosome 3"/>
</dbReference>
<protein>
    <submittedName>
        <fullName evidence="6">Putative P-loop containing nucleoside triphosphate hydrolase</fullName>
    </submittedName>
</protein>